<evidence type="ECO:0000256" key="8">
    <source>
        <dbReference type="ARBA" id="ARBA00022989"/>
    </source>
</evidence>
<dbReference type="PROSITE" id="PS50939">
    <property type="entry name" value="CYTOCHROME_B561"/>
    <property type="match status" value="1"/>
</dbReference>
<sequence length="221" mass="24151">MAITARPGFLTAASRAGIVAHVLALTAAILVLVWVLHFGGGARLHSENKELIFNVHPLVMTLGFILVIGEGIMAYKTVPALKKVQKCVHMSLHLVALTLGIFGVYVAFKYHRESLIPDMYSLHSWLGMCTICLFGLQWLFGFFCFWYPKASLPTRARAVPVHASAGLTIFFMTICTAETGFVEKGAEPGPETRLINFTGLILFLFGLSVSISVVLPKVISL</sequence>
<evidence type="ECO:0000256" key="2">
    <source>
        <dbReference type="ARBA" id="ARBA00004141"/>
    </source>
</evidence>
<protein>
    <submittedName>
        <fullName evidence="15">Probable ascorbate-specific transmembrane electron transporter 1</fullName>
    </submittedName>
</protein>
<dbReference type="InParanoid" id="A0A6I9SAL9"/>
<proteinExistence type="predicted"/>
<evidence type="ECO:0000256" key="1">
    <source>
        <dbReference type="ARBA" id="ARBA00001970"/>
    </source>
</evidence>
<evidence type="ECO:0000256" key="10">
    <source>
        <dbReference type="ARBA" id="ARBA00023136"/>
    </source>
</evidence>
<dbReference type="CDD" id="cd08766">
    <property type="entry name" value="Cyt_b561_ACYB-1_like"/>
    <property type="match status" value="1"/>
</dbReference>
<keyword evidence="8 12" id="KW-1133">Transmembrane helix</keyword>
<evidence type="ECO:0000256" key="5">
    <source>
        <dbReference type="ARBA" id="ARBA00022692"/>
    </source>
</evidence>
<dbReference type="RefSeq" id="XP_010939997.1">
    <property type="nucleotide sequence ID" value="XM_010941695.3"/>
</dbReference>
<feature type="transmembrane region" description="Helical" evidence="12">
    <location>
        <begin position="87"/>
        <end position="108"/>
    </location>
</feature>
<keyword evidence="5 12" id="KW-0812">Transmembrane</keyword>
<evidence type="ECO:0000256" key="6">
    <source>
        <dbReference type="ARBA" id="ARBA00022723"/>
    </source>
</evidence>
<dbReference type="InterPro" id="IPR043205">
    <property type="entry name" value="CYB561/CYBRD1-like"/>
</dbReference>
<dbReference type="OrthoDB" id="907479at2759"/>
<keyword evidence="6" id="KW-0479">Metal-binding</keyword>
<name>A0A6I9SAL9_ELAGV</name>
<dbReference type="GeneID" id="105058686"/>
<evidence type="ECO:0000313" key="14">
    <source>
        <dbReference type="Proteomes" id="UP000504607"/>
    </source>
</evidence>
<dbReference type="SMART" id="SM00665">
    <property type="entry name" value="B561"/>
    <property type="match status" value="1"/>
</dbReference>
<evidence type="ECO:0000313" key="15">
    <source>
        <dbReference type="RefSeq" id="XP_010939997.1"/>
    </source>
</evidence>
<reference evidence="15" key="1">
    <citation type="submission" date="2025-08" db="UniProtKB">
        <authorList>
            <consortium name="RefSeq"/>
        </authorList>
    </citation>
    <scope>IDENTIFICATION</scope>
</reference>
<keyword evidence="10 12" id="KW-0472">Membrane</keyword>
<dbReference type="FunFam" id="1.20.120.1770:FF:000001">
    <property type="entry name" value="Cytochrome b reductase 1"/>
    <property type="match status" value="1"/>
</dbReference>
<dbReference type="FunCoup" id="A0A6I9SAL9">
    <property type="interactions" value="117"/>
</dbReference>
<keyword evidence="7" id="KW-0249">Electron transport</keyword>
<keyword evidence="14" id="KW-1185">Reference proteome</keyword>
<feature type="transmembrane region" description="Helical" evidence="12">
    <location>
        <begin position="12"/>
        <end position="35"/>
    </location>
</feature>
<dbReference type="GO" id="GO:0016020">
    <property type="term" value="C:membrane"/>
    <property type="evidence" value="ECO:0007669"/>
    <property type="project" value="UniProtKB-SubCell"/>
</dbReference>
<accession>A0A6I9SAL9</accession>
<dbReference type="Pfam" id="PF03188">
    <property type="entry name" value="Cytochrom_B561"/>
    <property type="match status" value="1"/>
</dbReference>
<comment type="function">
    <text evidence="11">Two-heme-containing cytochrome. Catalyzes ascorbate-dependent trans-membrane electron transfer by utilizing a concerted H(+)/e(-) transfer mechanism.</text>
</comment>
<feature type="transmembrane region" description="Helical" evidence="12">
    <location>
        <begin position="159"/>
        <end position="182"/>
    </location>
</feature>
<evidence type="ECO:0000256" key="12">
    <source>
        <dbReference type="SAM" id="Phobius"/>
    </source>
</evidence>
<evidence type="ECO:0000256" key="7">
    <source>
        <dbReference type="ARBA" id="ARBA00022982"/>
    </source>
</evidence>
<feature type="transmembrane region" description="Helical" evidence="12">
    <location>
        <begin position="120"/>
        <end position="147"/>
    </location>
</feature>
<feature type="transmembrane region" description="Helical" evidence="12">
    <location>
        <begin position="194"/>
        <end position="215"/>
    </location>
</feature>
<dbReference type="PANTHER" id="PTHR10106:SF43">
    <property type="entry name" value="CYTOCHROME B561 FAMILY PROTEIN, EXPRESSED"/>
    <property type="match status" value="1"/>
</dbReference>
<dbReference type="Gene3D" id="1.20.120.1770">
    <property type="match status" value="1"/>
</dbReference>
<keyword evidence="3" id="KW-0813">Transport</keyword>
<evidence type="ECO:0000256" key="4">
    <source>
        <dbReference type="ARBA" id="ARBA00022617"/>
    </source>
</evidence>
<gene>
    <name evidence="15" type="primary">LOC105058686</name>
</gene>
<dbReference type="AlphaFoldDB" id="A0A6I9SAL9"/>
<dbReference type="GO" id="GO:0016491">
    <property type="term" value="F:oxidoreductase activity"/>
    <property type="evidence" value="ECO:0007669"/>
    <property type="project" value="InterPro"/>
</dbReference>
<dbReference type="KEGG" id="egu:105058686"/>
<evidence type="ECO:0000256" key="11">
    <source>
        <dbReference type="ARBA" id="ARBA00053762"/>
    </source>
</evidence>
<evidence type="ECO:0000259" key="13">
    <source>
        <dbReference type="PROSITE" id="PS50939"/>
    </source>
</evidence>
<dbReference type="PANTHER" id="PTHR10106">
    <property type="entry name" value="CYTOCHROME B561-RELATED"/>
    <property type="match status" value="1"/>
</dbReference>
<evidence type="ECO:0000256" key="9">
    <source>
        <dbReference type="ARBA" id="ARBA00023004"/>
    </source>
</evidence>
<comment type="subcellular location">
    <subcellularLocation>
        <location evidence="2">Membrane</location>
        <topology evidence="2">Multi-pass membrane protein</topology>
    </subcellularLocation>
</comment>
<evidence type="ECO:0000256" key="3">
    <source>
        <dbReference type="ARBA" id="ARBA00022448"/>
    </source>
</evidence>
<feature type="transmembrane region" description="Helical" evidence="12">
    <location>
        <begin position="55"/>
        <end position="75"/>
    </location>
</feature>
<feature type="domain" description="Cytochrome b561" evidence="13">
    <location>
        <begin position="19"/>
        <end position="214"/>
    </location>
</feature>
<dbReference type="Proteomes" id="UP000504607">
    <property type="component" value="Chromosome 15"/>
</dbReference>
<keyword evidence="4" id="KW-0349">Heme</keyword>
<dbReference type="GO" id="GO:0046872">
    <property type="term" value="F:metal ion binding"/>
    <property type="evidence" value="ECO:0007669"/>
    <property type="project" value="UniProtKB-KW"/>
</dbReference>
<dbReference type="InterPro" id="IPR006593">
    <property type="entry name" value="Cyt_b561/ferric_Rdtase_TM"/>
</dbReference>
<organism evidence="14 15">
    <name type="scientific">Elaeis guineensis var. tenera</name>
    <name type="common">Oil palm</name>
    <dbReference type="NCBI Taxonomy" id="51953"/>
    <lineage>
        <taxon>Eukaryota</taxon>
        <taxon>Viridiplantae</taxon>
        <taxon>Streptophyta</taxon>
        <taxon>Embryophyta</taxon>
        <taxon>Tracheophyta</taxon>
        <taxon>Spermatophyta</taxon>
        <taxon>Magnoliopsida</taxon>
        <taxon>Liliopsida</taxon>
        <taxon>Arecaceae</taxon>
        <taxon>Arecoideae</taxon>
        <taxon>Cocoseae</taxon>
        <taxon>Elaeidinae</taxon>
        <taxon>Elaeis</taxon>
    </lineage>
</organism>
<keyword evidence="9" id="KW-0408">Iron</keyword>
<comment type="cofactor">
    <cofactor evidence="1">
        <name>heme b</name>
        <dbReference type="ChEBI" id="CHEBI:60344"/>
    </cofactor>
</comment>